<sequence>MNGFIVMALFTHGGEDMEIKQLEYFVAAVDHGSLNRAAEQLYTTQPNVSRVIHCLERELKTSLLVRSNKGIRMTEQGEMLYRNAVHILRHSHIIRSLAASQGAAKFGVSGYQSSLLTKLLVELYKGNGERSELHYEYREGTVEEITDDVANHISEIGIVYLANAQMQCFRHIIGHKKLEFFPLDNRGICIYVGKYHPLYERESVDFSELRGLKFVEETDDFFAMEHHIERVSVGAVMIEHMNNVFSTNSDYMINNLLLHTDVCCMGVDFVSGDYGKYDIKALKVKHCEPFLSIGYVTLAGRNLSDEAKRYIDALKQALDGEQK</sequence>
<keyword evidence="2" id="KW-0805">Transcription regulation</keyword>
<protein>
    <submittedName>
        <fullName evidence="6">LysR family transcriptional regulator</fullName>
    </submittedName>
</protein>
<reference evidence="6" key="1">
    <citation type="journal article" date="2021" name="Gut Microbes">
        <title>A synthetic consortium of 100 gut commensals modulates the composition and function in a colon model of the microbiome of elderly subjects.</title>
        <authorList>
            <person name="Perez M."/>
            <person name="Ntemiri A."/>
            <person name="Tan H."/>
            <person name="Harris H.M.B."/>
            <person name="Roager H.M."/>
            <person name="Ribiere C."/>
            <person name="O'Toole P.W."/>
        </authorList>
    </citation>
    <scope>NUCLEOTIDE SEQUENCE</scope>
    <source>
        <strain evidence="6">MCC335</strain>
    </source>
</reference>
<dbReference type="Pfam" id="PF03466">
    <property type="entry name" value="LysR_substrate"/>
    <property type="match status" value="1"/>
</dbReference>
<organism evidence="6 7">
    <name type="scientific">Enterocloster citroniae</name>
    <dbReference type="NCBI Taxonomy" id="358743"/>
    <lineage>
        <taxon>Bacteria</taxon>
        <taxon>Bacillati</taxon>
        <taxon>Bacillota</taxon>
        <taxon>Clostridia</taxon>
        <taxon>Lachnospirales</taxon>
        <taxon>Lachnospiraceae</taxon>
        <taxon>Enterocloster</taxon>
    </lineage>
</organism>
<dbReference type="PRINTS" id="PR00039">
    <property type="entry name" value="HTHLYSR"/>
</dbReference>
<dbReference type="PANTHER" id="PTHR30346">
    <property type="entry name" value="TRANSCRIPTIONAL DUAL REGULATOR HCAR-RELATED"/>
    <property type="match status" value="1"/>
</dbReference>
<dbReference type="FunFam" id="1.10.10.10:FF:000001">
    <property type="entry name" value="LysR family transcriptional regulator"/>
    <property type="match status" value="1"/>
</dbReference>
<dbReference type="GO" id="GO:0032993">
    <property type="term" value="C:protein-DNA complex"/>
    <property type="evidence" value="ECO:0007669"/>
    <property type="project" value="TreeGrafter"/>
</dbReference>
<dbReference type="CDD" id="cd05466">
    <property type="entry name" value="PBP2_LTTR_substrate"/>
    <property type="match status" value="1"/>
</dbReference>
<dbReference type="InterPro" id="IPR036390">
    <property type="entry name" value="WH_DNA-bd_sf"/>
</dbReference>
<dbReference type="GO" id="GO:0003677">
    <property type="term" value="F:DNA binding"/>
    <property type="evidence" value="ECO:0007669"/>
    <property type="project" value="UniProtKB-KW"/>
</dbReference>
<evidence type="ECO:0000313" key="7">
    <source>
        <dbReference type="Proteomes" id="UP000708338"/>
    </source>
</evidence>
<proteinExistence type="inferred from homology"/>
<dbReference type="PANTHER" id="PTHR30346:SF0">
    <property type="entry name" value="HCA OPERON TRANSCRIPTIONAL ACTIVATOR HCAR"/>
    <property type="match status" value="1"/>
</dbReference>
<dbReference type="Gene3D" id="1.10.10.10">
    <property type="entry name" value="Winged helix-like DNA-binding domain superfamily/Winged helix DNA-binding domain"/>
    <property type="match status" value="1"/>
</dbReference>
<feature type="domain" description="HTH lysR-type" evidence="5">
    <location>
        <begin position="17"/>
        <end position="74"/>
    </location>
</feature>
<keyword evidence="3" id="KW-0238">DNA-binding</keyword>
<evidence type="ECO:0000256" key="3">
    <source>
        <dbReference type="ARBA" id="ARBA00023125"/>
    </source>
</evidence>
<evidence type="ECO:0000256" key="1">
    <source>
        <dbReference type="ARBA" id="ARBA00009437"/>
    </source>
</evidence>
<dbReference type="EMBL" id="WQPS01000005">
    <property type="protein sequence ID" value="MBT9808953.1"/>
    <property type="molecule type" value="Genomic_DNA"/>
</dbReference>
<dbReference type="AlphaFoldDB" id="A0AA41FCI3"/>
<evidence type="ECO:0000256" key="2">
    <source>
        <dbReference type="ARBA" id="ARBA00023015"/>
    </source>
</evidence>
<dbReference type="PROSITE" id="PS50931">
    <property type="entry name" value="HTH_LYSR"/>
    <property type="match status" value="1"/>
</dbReference>
<dbReference type="Gene3D" id="3.40.190.290">
    <property type="match status" value="1"/>
</dbReference>
<evidence type="ECO:0000256" key="4">
    <source>
        <dbReference type="ARBA" id="ARBA00023163"/>
    </source>
</evidence>
<dbReference type="SUPFAM" id="SSF53850">
    <property type="entry name" value="Periplasmic binding protein-like II"/>
    <property type="match status" value="1"/>
</dbReference>
<comment type="similarity">
    <text evidence="1">Belongs to the LysR transcriptional regulatory family.</text>
</comment>
<accession>A0AA41FCI3</accession>
<comment type="caution">
    <text evidence="6">The sequence shown here is derived from an EMBL/GenBank/DDBJ whole genome shotgun (WGS) entry which is preliminary data.</text>
</comment>
<dbReference type="GO" id="GO:0003700">
    <property type="term" value="F:DNA-binding transcription factor activity"/>
    <property type="evidence" value="ECO:0007669"/>
    <property type="project" value="InterPro"/>
</dbReference>
<dbReference type="InterPro" id="IPR036388">
    <property type="entry name" value="WH-like_DNA-bd_sf"/>
</dbReference>
<dbReference type="SUPFAM" id="SSF46785">
    <property type="entry name" value="Winged helix' DNA-binding domain"/>
    <property type="match status" value="1"/>
</dbReference>
<gene>
    <name evidence="6" type="ORF">GPL26_04760</name>
</gene>
<dbReference type="Pfam" id="PF00126">
    <property type="entry name" value="HTH_1"/>
    <property type="match status" value="1"/>
</dbReference>
<evidence type="ECO:0000259" key="5">
    <source>
        <dbReference type="PROSITE" id="PS50931"/>
    </source>
</evidence>
<dbReference type="InterPro" id="IPR005119">
    <property type="entry name" value="LysR_subst-bd"/>
</dbReference>
<name>A0AA41FCI3_9FIRM</name>
<evidence type="ECO:0000313" key="6">
    <source>
        <dbReference type="EMBL" id="MBT9808953.1"/>
    </source>
</evidence>
<dbReference type="InterPro" id="IPR000847">
    <property type="entry name" value="LysR_HTH_N"/>
</dbReference>
<keyword evidence="4" id="KW-0804">Transcription</keyword>
<dbReference type="Proteomes" id="UP000708338">
    <property type="component" value="Unassembled WGS sequence"/>
</dbReference>